<gene>
    <name evidence="1" type="ORF">J2S18_001018</name>
</gene>
<keyword evidence="1" id="KW-0808">Transferase</keyword>
<reference evidence="1 2" key="1">
    <citation type="submission" date="2023-07" db="EMBL/GenBank/DDBJ databases">
        <title>Genomic Encyclopedia of Type Strains, Phase IV (KMG-IV): sequencing the most valuable type-strain genomes for metagenomic binning, comparative biology and taxonomic classification.</title>
        <authorList>
            <person name="Goeker M."/>
        </authorList>
    </citation>
    <scope>NUCLEOTIDE SEQUENCE [LARGE SCALE GENOMIC DNA]</scope>
    <source>
        <strain evidence="1 2">DSM 20694</strain>
    </source>
</reference>
<accession>A0ABT9UR19</accession>
<organism evidence="1 2">
    <name type="scientific">Eubacterium multiforme</name>
    <dbReference type="NCBI Taxonomy" id="83339"/>
    <lineage>
        <taxon>Bacteria</taxon>
        <taxon>Bacillati</taxon>
        <taxon>Bacillota</taxon>
        <taxon>Clostridia</taxon>
        <taxon>Eubacteriales</taxon>
        <taxon>Eubacteriaceae</taxon>
        <taxon>Eubacterium</taxon>
    </lineage>
</organism>
<dbReference type="EMBL" id="JAUSUF010000002">
    <property type="protein sequence ID" value="MDQ0149088.1"/>
    <property type="molecule type" value="Genomic_DNA"/>
</dbReference>
<dbReference type="GO" id="GO:0016779">
    <property type="term" value="F:nucleotidyltransferase activity"/>
    <property type="evidence" value="ECO:0007669"/>
    <property type="project" value="UniProtKB-KW"/>
</dbReference>
<proteinExistence type="predicted"/>
<evidence type="ECO:0000313" key="2">
    <source>
        <dbReference type="Proteomes" id="UP001228504"/>
    </source>
</evidence>
<dbReference type="Proteomes" id="UP001228504">
    <property type="component" value="Unassembled WGS sequence"/>
</dbReference>
<dbReference type="RefSeq" id="WP_307484068.1">
    <property type="nucleotide sequence ID" value="NZ_JAUSUF010000002.1"/>
</dbReference>
<evidence type="ECO:0000313" key="1">
    <source>
        <dbReference type="EMBL" id="MDQ0149088.1"/>
    </source>
</evidence>
<sequence length="72" mass="8393">MRDFSETEIISLASILKMENEGLIKQRLLNSLIMDEDLKREGESRILAIETRIKTLKQFIDENQISIVKDVE</sequence>
<protein>
    <submittedName>
        <fullName evidence="1">Phosphopantetheine adenylyltransferase</fullName>
    </submittedName>
</protein>
<keyword evidence="2" id="KW-1185">Reference proteome</keyword>
<name>A0ABT9UR19_9FIRM</name>
<keyword evidence="1" id="KW-0548">Nucleotidyltransferase</keyword>
<comment type="caution">
    <text evidence="1">The sequence shown here is derived from an EMBL/GenBank/DDBJ whole genome shotgun (WGS) entry which is preliminary data.</text>
</comment>